<organism evidence="1 2">
    <name type="scientific">Erwinia phage vB_EamM_Stratton</name>
    <dbReference type="NCBI Taxonomy" id="1883378"/>
    <lineage>
        <taxon>Viruses</taxon>
        <taxon>Duplodnaviria</taxon>
        <taxon>Heunggongvirae</taxon>
        <taxon>Uroviricota</taxon>
        <taxon>Caudoviricetes</taxon>
        <taxon>Chimalliviridae</taxon>
        <taxon>Erskinevirus</taxon>
        <taxon>Erskinevirus EaH2</taxon>
    </lineage>
</organism>
<evidence type="ECO:0000313" key="1">
    <source>
        <dbReference type="EMBL" id="ANZ50679.1"/>
    </source>
</evidence>
<gene>
    <name evidence="1" type="ORF">STRATTON_254</name>
</gene>
<name>A0A1B2IHE4_9CAUD</name>
<proteinExistence type="predicted"/>
<reference evidence="2" key="1">
    <citation type="submission" date="2016-06" db="EMBL/GenBank/DDBJ databases">
        <authorList>
            <person name="Berg J.A."/>
            <person name="Stratton M.L."/>
            <person name="Esplin I.D."/>
            <person name="Jensen G.L."/>
            <person name="Merrill B.D."/>
            <person name="Breakwell D.P."/>
            <person name="Hope S."/>
            <person name="Grose J.H."/>
        </authorList>
    </citation>
    <scope>NUCLEOTIDE SEQUENCE [LARGE SCALE GENOMIC DNA]</scope>
</reference>
<dbReference type="Proteomes" id="UP000221949">
    <property type="component" value="Segment"/>
</dbReference>
<protein>
    <submittedName>
        <fullName evidence="1">Uncharacterized protein</fullName>
    </submittedName>
</protein>
<evidence type="ECO:0000313" key="2">
    <source>
        <dbReference type="Proteomes" id="UP000221949"/>
    </source>
</evidence>
<dbReference type="EMBL" id="KX397373">
    <property type="protein sequence ID" value="ANZ50679.1"/>
    <property type="molecule type" value="Genomic_DNA"/>
</dbReference>
<accession>A0A1B2IHE4</accession>
<sequence length="159" mass="17725">MSMTPINYNLVVKELSNGLVALDSDEAQSLVLLPHVELSEFRTIRYGAGRQKGVTEHAINMAAHHKGSVLILVHHEALRNEAMRKFHAKASGDGWLTVHCSYLPENWKQATGSGLSGYEKFSLAIVDEAGFFFNKFSFDKIYRSLVDVVTPDVVIHLIN</sequence>